<feature type="signal peptide" evidence="1">
    <location>
        <begin position="1"/>
        <end position="21"/>
    </location>
</feature>
<evidence type="ECO:0000313" key="3">
    <source>
        <dbReference type="Proteomes" id="UP001500630"/>
    </source>
</evidence>
<evidence type="ECO:0000256" key="1">
    <source>
        <dbReference type="SAM" id="SignalP"/>
    </source>
</evidence>
<accession>A0ABP6ZMU3</accession>
<protein>
    <submittedName>
        <fullName evidence="2">Uncharacterized protein</fullName>
    </submittedName>
</protein>
<keyword evidence="3" id="KW-1185">Reference proteome</keyword>
<feature type="chain" id="PRO_5047201607" evidence="1">
    <location>
        <begin position="22"/>
        <end position="117"/>
    </location>
</feature>
<reference evidence="3" key="1">
    <citation type="journal article" date="2019" name="Int. J. Syst. Evol. Microbiol.">
        <title>The Global Catalogue of Microorganisms (GCM) 10K type strain sequencing project: providing services to taxonomists for standard genome sequencing and annotation.</title>
        <authorList>
            <consortium name="The Broad Institute Genomics Platform"/>
            <consortium name="The Broad Institute Genome Sequencing Center for Infectious Disease"/>
            <person name="Wu L."/>
            <person name="Ma J."/>
        </authorList>
    </citation>
    <scope>NUCLEOTIDE SEQUENCE [LARGE SCALE GENOMIC DNA]</scope>
    <source>
        <strain evidence="3">JCM 17326</strain>
    </source>
</reference>
<proteinExistence type="predicted"/>
<gene>
    <name evidence="2" type="ORF">GCM10022419_119300</name>
</gene>
<comment type="caution">
    <text evidence="2">The sequence shown here is derived from an EMBL/GenBank/DDBJ whole genome shotgun (WGS) entry which is preliminary data.</text>
</comment>
<sequence length="117" mass="12854">MKKIAAFAGLVVMMATLGATAASGDGMDQHEVSKEQYATLTAQCRYADTGKARCRSAVRELYRIGRTDRTLDCRTYSGVTVCGTLRLSKSERKCAQDSTDKGLPFRRAEVECYALRS</sequence>
<dbReference type="EMBL" id="BAABDQ010000051">
    <property type="protein sequence ID" value="GAA3614299.1"/>
    <property type="molecule type" value="Genomic_DNA"/>
</dbReference>
<organism evidence="2 3">
    <name type="scientific">Nonomuraea rosea</name>
    <dbReference type="NCBI Taxonomy" id="638574"/>
    <lineage>
        <taxon>Bacteria</taxon>
        <taxon>Bacillati</taxon>
        <taxon>Actinomycetota</taxon>
        <taxon>Actinomycetes</taxon>
        <taxon>Streptosporangiales</taxon>
        <taxon>Streptosporangiaceae</taxon>
        <taxon>Nonomuraea</taxon>
    </lineage>
</organism>
<name>A0ABP6ZMU3_9ACTN</name>
<evidence type="ECO:0000313" key="2">
    <source>
        <dbReference type="EMBL" id="GAA3614299.1"/>
    </source>
</evidence>
<keyword evidence="1" id="KW-0732">Signal</keyword>
<dbReference type="RefSeq" id="WP_345576727.1">
    <property type="nucleotide sequence ID" value="NZ_BAABDQ010000051.1"/>
</dbReference>
<dbReference type="Proteomes" id="UP001500630">
    <property type="component" value="Unassembled WGS sequence"/>
</dbReference>